<dbReference type="PANTHER" id="PTHR43547:SF2">
    <property type="entry name" value="HYBRID SIGNAL TRANSDUCTION HISTIDINE KINASE C"/>
    <property type="match status" value="1"/>
</dbReference>
<evidence type="ECO:0000256" key="1">
    <source>
        <dbReference type="ARBA" id="ARBA00000085"/>
    </source>
</evidence>
<dbReference type="Pfam" id="PF00512">
    <property type="entry name" value="HisKA"/>
    <property type="match status" value="1"/>
</dbReference>
<dbReference type="PANTHER" id="PTHR43547">
    <property type="entry name" value="TWO-COMPONENT HISTIDINE KINASE"/>
    <property type="match status" value="1"/>
</dbReference>
<feature type="domain" description="Histidine kinase" evidence="9">
    <location>
        <begin position="294"/>
        <end position="515"/>
    </location>
</feature>
<dbReference type="InterPro" id="IPR036890">
    <property type="entry name" value="HATPase_C_sf"/>
</dbReference>
<dbReference type="EMBL" id="CP035913">
    <property type="protein sequence ID" value="QBE66815.1"/>
    <property type="molecule type" value="Genomic_DNA"/>
</dbReference>
<evidence type="ECO:0000256" key="2">
    <source>
        <dbReference type="ARBA" id="ARBA00004429"/>
    </source>
</evidence>
<feature type="transmembrane region" description="Helical" evidence="8">
    <location>
        <begin position="181"/>
        <end position="202"/>
    </location>
</feature>
<keyword evidence="8" id="KW-1133">Transmembrane helix</keyword>
<feature type="transmembrane region" description="Helical" evidence="8">
    <location>
        <begin position="81"/>
        <end position="104"/>
    </location>
</feature>
<evidence type="ECO:0000259" key="9">
    <source>
        <dbReference type="PROSITE" id="PS50109"/>
    </source>
</evidence>
<dbReference type="InterPro" id="IPR003661">
    <property type="entry name" value="HisK_dim/P_dom"/>
</dbReference>
<feature type="transmembrane region" description="Helical" evidence="8">
    <location>
        <begin position="116"/>
        <end position="137"/>
    </location>
</feature>
<name>A0A4P6L632_9BURK</name>
<dbReference type="InterPro" id="IPR005330">
    <property type="entry name" value="MHYT_dom"/>
</dbReference>
<evidence type="ECO:0000256" key="6">
    <source>
        <dbReference type="ARBA" id="ARBA00022777"/>
    </source>
</evidence>
<dbReference type="AlphaFoldDB" id="A0A4P6L632"/>
<comment type="subcellular location">
    <subcellularLocation>
        <location evidence="2">Cell inner membrane</location>
        <topology evidence="2">Multi-pass membrane protein</topology>
    </subcellularLocation>
</comment>
<dbReference type="Pfam" id="PF00072">
    <property type="entry name" value="Response_reg"/>
    <property type="match status" value="1"/>
</dbReference>
<dbReference type="EC" id="2.7.13.3" evidence="3"/>
<dbReference type="CDD" id="cd00082">
    <property type="entry name" value="HisKA"/>
    <property type="match status" value="1"/>
</dbReference>
<feature type="transmembrane region" description="Helical" evidence="8">
    <location>
        <begin position="18"/>
        <end position="38"/>
    </location>
</feature>
<dbReference type="InterPro" id="IPR005467">
    <property type="entry name" value="His_kinase_dom"/>
</dbReference>
<keyword evidence="8" id="KW-0812">Transmembrane</keyword>
<feature type="domain" description="Response regulatory" evidence="10">
    <location>
        <begin position="538"/>
        <end position="654"/>
    </location>
</feature>
<proteinExistence type="predicted"/>
<reference evidence="12 13" key="1">
    <citation type="submission" date="2019-02" db="EMBL/GenBank/DDBJ databases">
        <title>Draft Genome Sequences of Six Type Strains of the Genus Massilia.</title>
        <authorList>
            <person name="Miess H."/>
            <person name="Frediansyhah A."/>
            <person name="Gross H."/>
        </authorList>
    </citation>
    <scope>NUCLEOTIDE SEQUENCE [LARGE SCALE GENOMIC DNA]</scope>
    <source>
        <strain evidence="12 13">DSM 17473</strain>
    </source>
</reference>
<gene>
    <name evidence="12" type="ORF">EWM63_30790</name>
</gene>
<evidence type="ECO:0000313" key="12">
    <source>
        <dbReference type="EMBL" id="QBE66815.1"/>
    </source>
</evidence>
<dbReference type="Pfam" id="PF02518">
    <property type="entry name" value="HATPase_c"/>
    <property type="match status" value="1"/>
</dbReference>
<dbReference type="PROSITE" id="PS50109">
    <property type="entry name" value="HIS_KIN"/>
    <property type="match status" value="1"/>
</dbReference>
<dbReference type="InterPro" id="IPR011006">
    <property type="entry name" value="CheY-like_superfamily"/>
</dbReference>
<dbReference type="PROSITE" id="PS50110">
    <property type="entry name" value="RESPONSE_REGULATORY"/>
    <property type="match status" value="1"/>
</dbReference>
<dbReference type="InterPro" id="IPR036097">
    <property type="entry name" value="HisK_dim/P_sf"/>
</dbReference>
<evidence type="ECO:0000259" key="10">
    <source>
        <dbReference type="PROSITE" id="PS50110"/>
    </source>
</evidence>
<dbReference type="CDD" id="cd16922">
    <property type="entry name" value="HATPase_EvgS-ArcB-TorS-like"/>
    <property type="match status" value="1"/>
</dbReference>
<dbReference type="Gene3D" id="1.10.287.130">
    <property type="match status" value="1"/>
</dbReference>
<sequence length="660" mass="68319">MTAHRHTGIMLSGNYHPILVGISIAVAIFAAFTGLSLADRVRSAHGIAAAGWTAGGALALGTGIWSMHFIGMLAFRLPIPIGYDLGITGLSLLLPVVVTGLALWQLRHRVVPARRLGSAALLMGLGIAGMHYTGMAGMRMSPGIVWEPLALAASVLLAIGAAALSLWIAYRLRMRTPRATLIQAAAAVVMGLAIAGMHYTGMGAAGFPAGSVCLAAASGADGVHLAVLVAIGTAGILTIALIVAVYDARLEARTHVLAASLATAEERRTQFQSEHEARLQVERLSLLKDEFLATLSHELRTPLNAVLGWAQLLQQGGKDDATLQRGLAAIERNARAQVQMIDDLLDMSGIVSGKVQVEPAPVWPADFVTAAVDAIRPMALARRITVATDIDRQAGPVLADAARMQQVMGNLLSNAVKFTEPGGRVTVTVAGATDSAGQAVIRVADTGAGIDAAFLPHVFERFRQADASLARQHGGLGLGLSIARQLVELQGGTIRADSAGTGRGATFTVALPLSTFAAPRSAENAPVSLQAVDLGGAVIVAVDDQPDSLDVLKRALVAANARVYTAGSGTGAVNLVASVRPALLISDISMPGMDGFELLRKVRALPNCRALPALALTAMAGARERDRAIAAGYTDHLAKPVGPATLVSAAAELLGLREKA</sequence>
<dbReference type="FunFam" id="3.30.565.10:FF:000006">
    <property type="entry name" value="Sensor histidine kinase WalK"/>
    <property type="match status" value="1"/>
</dbReference>
<evidence type="ECO:0000256" key="7">
    <source>
        <dbReference type="PROSITE-ProRule" id="PRU00169"/>
    </source>
</evidence>
<protein>
    <recommendedName>
        <fullName evidence="3">histidine kinase</fullName>
        <ecNumber evidence="3">2.7.13.3</ecNumber>
    </recommendedName>
</protein>
<dbReference type="Gene3D" id="3.40.50.2300">
    <property type="match status" value="1"/>
</dbReference>
<dbReference type="SUPFAM" id="SSF55874">
    <property type="entry name" value="ATPase domain of HSP90 chaperone/DNA topoisomerase II/histidine kinase"/>
    <property type="match status" value="1"/>
</dbReference>
<evidence type="ECO:0000256" key="5">
    <source>
        <dbReference type="ARBA" id="ARBA00022679"/>
    </source>
</evidence>
<feature type="transmembrane region" description="Helical" evidence="8">
    <location>
        <begin position="149"/>
        <end position="169"/>
    </location>
</feature>
<evidence type="ECO:0000313" key="13">
    <source>
        <dbReference type="Proteomes" id="UP000290637"/>
    </source>
</evidence>
<feature type="modified residue" description="4-aspartylphosphate" evidence="7">
    <location>
        <position position="587"/>
    </location>
</feature>
<dbReference type="InterPro" id="IPR003594">
    <property type="entry name" value="HATPase_dom"/>
</dbReference>
<dbReference type="SUPFAM" id="SSF47384">
    <property type="entry name" value="Homodimeric domain of signal transducing histidine kinase"/>
    <property type="match status" value="1"/>
</dbReference>
<keyword evidence="13" id="KW-1185">Reference proteome</keyword>
<keyword evidence="4 7" id="KW-0597">Phosphoprotein</keyword>
<dbReference type="PROSITE" id="PS50924">
    <property type="entry name" value="MHYT"/>
    <property type="match status" value="1"/>
</dbReference>
<dbReference type="GO" id="GO:0005886">
    <property type="term" value="C:plasma membrane"/>
    <property type="evidence" value="ECO:0007669"/>
    <property type="project" value="UniProtKB-SubCell"/>
</dbReference>
<evidence type="ECO:0000256" key="4">
    <source>
        <dbReference type="ARBA" id="ARBA00022553"/>
    </source>
</evidence>
<dbReference type="KEGG" id="plue:EWM63_30790"/>
<dbReference type="Proteomes" id="UP000290637">
    <property type="component" value="Chromosome"/>
</dbReference>
<feature type="transmembrane region" description="Helical" evidence="8">
    <location>
        <begin position="50"/>
        <end position="75"/>
    </location>
</feature>
<evidence type="ECO:0000256" key="8">
    <source>
        <dbReference type="PROSITE-ProRule" id="PRU00244"/>
    </source>
</evidence>
<accession>A0A4P6L632</accession>
<feature type="transmembrane region" description="Helical" evidence="8">
    <location>
        <begin position="222"/>
        <end position="246"/>
    </location>
</feature>
<dbReference type="SMART" id="SM00448">
    <property type="entry name" value="REC"/>
    <property type="match status" value="1"/>
</dbReference>
<organism evidence="12 13">
    <name type="scientific">Pseudoduganella lutea</name>
    <dbReference type="NCBI Taxonomy" id="321985"/>
    <lineage>
        <taxon>Bacteria</taxon>
        <taxon>Pseudomonadati</taxon>
        <taxon>Pseudomonadota</taxon>
        <taxon>Betaproteobacteria</taxon>
        <taxon>Burkholderiales</taxon>
        <taxon>Oxalobacteraceae</taxon>
        <taxon>Telluria group</taxon>
        <taxon>Pseudoduganella</taxon>
    </lineage>
</organism>
<dbReference type="Gene3D" id="3.30.565.10">
    <property type="entry name" value="Histidine kinase-like ATPase, C-terminal domain"/>
    <property type="match status" value="1"/>
</dbReference>
<dbReference type="GO" id="GO:0000155">
    <property type="term" value="F:phosphorelay sensor kinase activity"/>
    <property type="evidence" value="ECO:0007669"/>
    <property type="project" value="InterPro"/>
</dbReference>
<dbReference type="InterPro" id="IPR001789">
    <property type="entry name" value="Sig_transdc_resp-reg_receiver"/>
</dbReference>
<dbReference type="SMART" id="SM00387">
    <property type="entry name" value="HATPase_c"/>
    <property type="match status" value="1"/>
</dbReference>
<dbReference type="OrthoDB" id="219325at2"/>
<dbReference type="PRINTS" id="PR00344">
    <property type="entry name" value="BCTRLSENSOR"/>
</dbReference>
<dbReference type="SUPFAM" id="SSF52172">
    <property type="entry name" value="CheY-like"/>
    <property type="match status" value="1"/>
</dbReference>
<keyword evidence="5" id="KW-0808">Transferase</keyword>
<feature type="domain" description="MHYT" evidence="11">
    <location>
        <begin position="15"/>
        <end position="208"/>
    </location>
</feature>
<keyword evidence="6" id="KW-0418">Kinase</keyword>
<dbReference type="InterPro" id="IPR004358">
    <property type="entry name" value="Sig_transdc_His_kin-like_C"/>
</dbReference>
<keyword evidence="8" id="KW-0472">Membrane</keyword>
<evidence type="ECO:0000259" key="11">
    <source>
        <dbReference type="PROSITE" id="PS50924"/>
    </source>
</evidence>
<dbReference type="Pfam" id="PF03707">
    <property type="entry name" value="MHYT"/>
    <property type="match status" value="2"/>
</dbReference>
<comment type="catalytic activity">
    <reaction evidence="1">
        <text>ATP + protein L-histidine = ADP + protein N-phospho-L-histidine.</text>
        <dbReference type="EC" id="2.7.13.3"/>
    </reaction>
</comment>
<evidence type="ECO:0000256" key="3">
    <source>
        <dbReference type="ARBA" id="ARBA00012438"/>
    </source>
</evidence>
<dbReference type="SMART" id="SM00388">
    <property type="entry name" value="HisKA"/>
    <property type="match status" value="1"/>
</dbReference>